<evidence type="ECO:0008006" key="3">
    <source>
        <dbReference type="Google" id="ProtNLM"/>
    </source>
</evidence>
<dbReference type="Proteomes" id="UP000026961">
    <property type="component" value="Chromosome 7"/>
</dbReference>
<accession>A0A0E0ALA4</accession>
<proteinExistence type="predicted"/>
<evidence type="ECO:0000313" key="2">
    <source>
        <dbReference type="Proteomes" id="UP000026961"/>
    </source>
</evidence>
<dbReference type="EnsemblPlants" id="OGLUM07G18060.2">
    <property type="protein sequence ID" value="OGLUM07G18060.2"/>
    <property type="gene ID" value="OGLUM07G18060"/>
</dbReference>
<keyword evidence="2" id="KW-1185">Reference proteome</keyword>
<name>A0A0E0ALA4_9ORYZ</name>
<dbReference type="SUPFAM" id="SSF81383">
    <property type="entry name" value="F-box domain"/>
    <property type="match status" value="1"/>
</dbReference>
<dbReference type="AlphaFoldDB" id="A0A0E0ALA4"/>
<dbReference type="eggNOG" id="ENOG502R7NU">
    <property type="taxonomic scope" value="Eukaryota"/>
</dbReference>
<organism evidence="1">
    <name type="scientific">Oryza glumipatula</name>
    <dbReference type="NCBI Taxonomy" id="40148"/>
    <lineage>
        <taxon>Eukaryota</taxon>
        <taxon>Viridiplantae</taxon>
        <taxon>Streptophyta</taxon>
        <taxon>Embryophyta</taxon>
        <taxon>Tracheophyta</taxon>
        <taxon>Spermatophyta</taxon>
        <taxon>Magnoliopsida</taxon>
        <taxon>Liliopsida</taxon>
        <taxon>Poales</taxon>
        <taxon>Poaceae</taxon>
        <taxon>BOP clade</taxon>
        <taxon>Oryzoideae</taxon>
        <taxon>Oryzeae</taxon>
        <taxon>Oryzinae</taxon>
        <taxon>Oryza</taxon>
    </lineage>
</organism>
<dbReference type="Gramene" id="OGLUM07G18060.2">
    <property type="protein sequence ID" value="OGLUM07G18060.2"/>
    <property type="gene ID" value="OGLUM07G18060"/>
</dbReference>
<dbReference type="STRING" id="40148.A0A0E0ALA4"/>
<protein>
    <recommendedName>
        <fullName evidence="3">F-box domain-containing protein</fullName>
    </recommendedName>
</protein>
<reference evidence="1" key="1">
    <citation type="submission" date="2015-04" db="UniProtKB">
        <authorList>
            <consortium name="EnsemblPlants"/>
        </authorList>
    </citation>
    <scope>IDENTIFICATION</scope>
</reference>
<dbReference type="PANTHER" id="PTHR31264">
    <property type="entry name" value="OS07G0554500 PROTEIN-RELATED"/>
    <property type="match status" value="1"/>
</dbReference>
<sequence>MPSPEQEPIYDLPQLADELLEEIFLRIASPADLARASAACVTFRRLVTGRSFLRRYRSLHKPPPLLGLLGHDGFHPAEPPHPSAAAARALAHAADFSFSFLPSPGRWIQQDCLDGRVLLERSLSDNDDAGEGELVPIDTRNMADLAVCDPVSRRYVILPPIPDDLITSGEQEGLLIFETFLAPAATEEEEMVDTTTSFRVVARANYESKVVIFVFSSLTEEWHSSRSVAQAFIWFFQRYYAHGCIYWVMYLVDKLLVLDICKMVLSTINFQWDQDSPIPDILEMDDDMIGAFCLKGDLSGRTHLCYGTRRIDADVADGPPLNLDKTIPLPLPLLLSLSLDRICTIAATQGYLLFSGRTEEDDTDALYFTLEPKTMLLEKVGTMIRTSKGDRAAAVINIALIAQESTWKTSNYN</sequence>
<dbReference type="InterPro" id="IPR036047">
    <property type="entry name" value="F-box-like_dom_sf"/>
</dbReference>
<reference evidence="1" key="2">
    <citation type="submission" date="2018-05" db="EMBL/GenBank/DDBJ databases">
        <title>OgluRS3 (Oryza glumaepatula Reference Sequence Version 3).</title>
        <authorList>
            <person name="Zhang J."/>
            <person name="Kudrna D."/>
            <person name="Lee S."/>
            <person name="Talag J."/>
            <person name="Welchert J."/>
            <person name="Wing R.A."/>
        </authorList>
    </citation>
    <scope>NUCLEOTIDE SEQUENCE [LARGE SCALE GENOMIC DNA]</scope>
</reference>
<evidence type="ECO:0000313" key="1">
    <source>
        <dbReference type="EnsemblPlants" id="OGLUM07G18060.2"/>
    </source>
</evidence>